<proteinExistence type="predicted"/>
<accession>A0ABN6U6L0</accession>
<keyword evidence="3" id="KW-1185">Reference proteome</keyword>
<feature type="region of interest" description="Disordered" evidence="1">
    <location>
        <begin position="1"/>
        <end position="35"/>
    </location>
</feature>
<name>A0ABN6U6L0_9NOCA</name>
<evidence type="ECO:0000313" key="3">
    <source>
        <dbReference type="Proteomes" id="UP001317870"/>
    </source>
</evidence>
<sequence length="61" mass="6724">MTSNEVQITDQDIRDARDPPVNTARSPCSALAEHTRAGSTKTALAERIRTDCSPIRRSLGW</sequence>
<evidence type="ECO:0000256" key="1">
    <source>
        <dbReference type="SAM" id="MobiDB-lite"/>
    </source>
</evidence>
<feature type="compositionally biased region" description="Polar residues" evidence="1">
    <location>
        <begin position="1"/>
        <end position="10"/>
    </location>
</feature>
<protein>
    <submittedName>
        <fullName evidence="2">Uncharacterized protein</fullName>
    </submittedName>
</protein>
<organism evidence="2 3">
    <name type="scientific">Nocardia sputorum</name>
    <dbReference type="NCBI Taxonomy" id="2984338"/>
    <lineage>
        <taxon>Bacteria</taxon>
        <taxon>Bacillati</taxon>
        <taxon>Actinomycetota</taxon>
        <taxon>Actinomycetes</taxon>
        <taxon>Mycobacteriales</taxon>
        <taxon>Nocardiaceae</taxon>
        <taxon>Nocardia</taxon>
    </lineage>
</organism>
<dbReference type="EMBL" id="AP026978">
    <property type="protein sequence ID" value="BDU00810.1"/>
    <property type="molecule type" value="Genomic_DNA"/>
</dbReference>
<dbReference type="Proteomes" id="UP001317870">
    <property type="component" value="Chromosome"/>
</dbReference>
<gene>
    <name evidence="2" type="ORF">IFM12276_38380</name>
</gene>
<evidence type="ECO:0000313" key="2">
    <source>
        <dbReference type="EMBL" id="BDU00810.1"/>
    </source>
</evidence>
<reference evidence="2 3" key="1">
    <citation type="submission" date="2022-11" db="EMBL/GenBank/DDBJ databases">
        <title>Genome Sequencing of Nocardia sp. ON39_IFM12276 and assembly.</title>
        <authorList>
            <person name="Shimojima M."/>
            <person name="Toyokawa M."/>
            <person name="Uesaka K."/>
        </authorList>
    </citation>
    <scope>NUCLEOTIDE SEQUENCE [LARGE SCALE GENOMIC DNA]</scope>
    <source>
        <strain evidence="2 3">IFM 12276</strain>
    </source>
</reference>